<dbReference type="PIRSF" id="PIRSF018266">
    <property type="entry name" value="FecR"/>
    <property type="match status" value="1"/>
</dbReference>
<dbReference type="Gene3D" id="3.55.50.30">
    <property type="match status" value="1"/>
</dbReference>
<dbReference type="RefSeq" id="WP_120335473.1">
    <property type="nucleotide sequence ID" value="NZ_JBBCTW010000020.1"/>
</dbReference>
<keyword evidence="4" id="KW-1185">Reference proteome</keyword>
<dbReference type="Gene3D" id="2.60.120.1440">
    <property type="match status" value="1"/>
</dbReference>
<dbReference type="PANTHER" id="PTHR30273">
    <property type="entry name" value="PERIPLASMIC SIGNAL SENSOR AND SIGMA FACTOR ACTIVATOR FECR-RELATED"/>
    <property type="match status" value="1"/>
</dbReference>
<sequence length="384" mass="43705">MIEDDFLILVQKLNDNSINKDELIRLESILHDRKNAQNLLLKVRKLFDELSTDSNDLADNPHKEKIKDRLFSSLALETTTQSKRVEWAHPAIKLAAVCLLLLFMGLYVYMSPKKNNTEVQWTTMHTNYGERKKLILSDSTTVLLNGNSTLTYPLQQIGSMRIVRLKGEAFFEVSSNRTKPFLVIAKNFTTQVVGTAFNIDSDIERLVEVNSGKVNVYRIDEKDLIHILANPAKEPQSGIEQFFGKIKSTLSLSSGDKGQLNNDDWHKSPIIEKLVTVKNKITLIKGERAKLTSVNEWDKATHNNMMWFNNETVHINEPLSQIAQKVYRIYGDSIAIDPSLADTKISITFKNKDKTQVIKTLAELSNANLTFDKNKNIWNIKATN</sequence>
<comment type="caution">
    <text evidence="3">The sequence shown here is derived from an EMBL/GenBank/DDBJ whole genome shotgun (WGS) entry which is preliminary data.</text>
</comment>
<protein>
    <submittedName>
        <fullName evidence="3">Uncharacterized protein</fullName>
    </submittedName>
</protein>
<feature type="domain" description="FecR protein" evidence="1">
    <location>
        <begin position="123"/>
        <end position="215"/>
    </location>
</feature>
<dbReference type="InterPro" id="IPR012373">
    <property type="entry name" value="Ferrdict_sens_TM"/>
</dbReference>
<proteinExistence type="predicted"/>
<dbReference type="AlphaFoldDB" id="A0A420FK07"/>
<evidence type="ECO:0000259" key="1">
    <source>
        <dbReference type="Pfam" id="PF04773"/>
    </source>
</evidence>
<evidence type="ECO:0000313" key="3">
    <source>
        <dbReference type="EMBL" id="RKF33197.1"/>
    </source>
</evidence>
<evidence type="ECO:0000259" key="2">
    <source>
        <dbReference type="Pfam" id="PF16344"/>
    </source>
</evidence>
<dbReference type="InterPro" id="IPR032508">
    <property type="entry name" value="FecR_C"/>
</dbReference>
<dbReference type="Pfam" id="PF16344">
    <property type="entry name" value="FecR_C"/>
    <property type="match status" value="1"/>
</dbReference>
<reference evidence="3 4" key="1">
    <citation type="submission" date="2016-07" db="EMBL/GenBank/DDBJ databases">
        <title>Genome analysis of Sphingobacterium siyangense T12B17.</title>
        <authorList>
            <person name="Xu D."/>
            <person name="Su Y."/>
            <person name="Zheng S."/>
        </authorList>
    </citation>
    <scope>NUCLEOTIDE SEQUENCE [LARGE SCALE GENOMIC DNA]</scope>
    <source>
        <strain evidence="3 4">T12B17</strain>
    </source>
</reference>
<dbReference type="PANTHER" id="PTHR30273:SF2">
    <property type="entry name" value="PROTEIN FECR"/>
    <property type="match status" value="1"/>
</dbReference>
<dbReference type="Pfam" id="PF04773">
    <property type="entry name" value="FecR"/>
    <property type="match status" value="1"/>
</dbReference>
<dbReference type="EMBL" id="MCAQ01000026">
    <property type="protein sequence ID" value="RKF33197.1"/>
    <property type="molecule type" value="Genomic_DNA"/>
</dbReference>
<organism evidence="3 4">
    <name type="scientific">Sphingobacterium siyangense</name>
    <dbReference type="NCBI Taxonomy" id="459529"/>
    <lineage>
        <taxon>Bacteria</taxon>
        <taxon>Pseudomonadati</taxon>
        <taxon>Bacteroidota</taxon>
        <taxon>Sphingobacteriia</taxon>
        <taxon>Sphingobacteriales</taxon>
        <taxon>Sphingobacteriaceae</taxon>
        <taxon>Sphingobacterium</taxon>
    </lineage>
</organism>
<dbReference type="InterPro" id="IPR006860">
    <property type="entry name" value="FecR"/>
</dbReference>
<evidence type="ECO:0000313" key="4">
    <source>
        <dbReference type="Proteomes" id="UP000286402"/>
    </source>
</evidence>
<accession>A0A420FK07</accession>
<dbReference type="Proteomes" id="UP000286402">
    <property type="component" value="Unassembled WGS sequence"/>
</dbReference>
<dbReference type="GO" id="GO:0016989">
    <property type="term" value="F:sigma factor antagonist activity"/>
    <property type="evidence" value="ECO:0007669"/>
    <property type="project" value="TreeGrafter"/>
</dbReference>
<name>A0A420FK07_9SPHI</name>
<gene>
    <name evidence="3" type="ORF">BCY89_13280</name>
</gene>
<feature type="domain" description="Protein FecR C-terminal" evidence="2">
    <location>
        <begin position="316"/>
        <end position="377"/>
    </location>
</feature>